<dbReference type="FunFam" id="1.10.287.130:FF:000002">
    <property type="entry name" value="Two-component osmosensing histidine kinase"/>
    <property type="match status" value="1"/>
</dbReference>
<dbReference type="SMART" id="SM00388">
    <property type="entry name" value="HisKA"/>
    <property type="match status" value="1"/>
</dbReference>
<dbReference type="SUPFAM" id="SSF52172">
    <property type="entry name" value="CheY-like"/>
    <property type="match status" value="1"/>
</dbReference>
<dbReference type="InterPro" id="IPR011006">
    <property type="entry name" value="CheY-like_superfamily"/>
</dbReference>
<feature type="transmembrane region" description="Helical" evidence="12">
    <location>
        <begin position="260"/>
        <end position="282"/>
    </location>
</feature>
<keyword evidence="8" id="KW-0902">Two-component regulatory system</keyword>
<sequence length="681" mass="74163">MTRMPRRGLIDLHMSLAVTLAILVFISCLFGLGAKVDGLELQREQALASNALRGRMQEVADQATANTDWDDAVDRASNRIDLPWISENIGAYYTQPRRFRFVCLLNGAGRAVFAMERGRPISPERFTGLLGAAAPLVADVRAREARRAPFTLSAASGNVISQPIQADDVVAWNSGLFILTATLIQPEFGVHLPAGSRASIVITGKPIDPAFMADLGKRLLLDDMRLVSMQDSGRGFIDLKNQAGRTMGRIAWSPRRPGRYLISVALLPILLGVGAPLALYLAMRRTARRLRATLLELASARDEAHAANEQKSVFLATMSHEIRTPLNGVLAMTQLMQQGSLSAVQRERLAVIGQSSESLLTIVNDILDLSKIEAGRLELDLRPFDLSDLASALRGLYGPIAEDKGLVYRVEVAAGARGIWRGDPDRLRQVAGNLIGNALKFTLEGEVAVAIRAEGEIGLSFEVRDTGVGIAPDKLDLIFDKFRQAETSTARRFGGTGLGLAISRQLVELMGGRIWVQSEPGQGSVFRLEVPLARLSGTPPRRAAAVVSEAPRDRPIRILAADDNPTNRRILQQILEPAGVDLRLCEDGEQVLAAWRAAKFDLILMDIQMPVMDGLTATSLIRTEEAQEARSRTPILALTANVMTHQLEQYRSAGMDACVAKPIRIPELHAAIMRALEESEG</sequence>
<dbReference type="GO" id="GO:0000155">
    <property type="term" value="F:phosphorelay sensor kinase activity"/>
    <property type="evidence" value="ECO:0007669"/>
    <property type="project" value="InterPro"/>
</dbReference>
<dbReference type="PRINTS" id="PR00344">
    <property type="entry name" value="BCTRLSENSOR"/>
</dbReference>
<keyword evidence="5" id="KW-0547">Nucleotide-binding</keyword>
<dbReference type="KEGG" id="caul:KCG34_12600"/>
<keyword evidence="4" id="KW-0808">Transferase</keyword>
<evidence type="ECO:0000256" key="3">
    <source>
        <dbReference type="ARBA" id="ARBA00022553"/>
    </source>
</evidence>
<dbReference type="PROSITE" id="PS51257">
    <property type="entry name" value="PROKAR_LIPOPROTEIN"/>
    <property type="match status" value="1"/>
</dbReference>
<comment type="subunit">
    <text evidence="9">At low DSF concentrations, interacts with RpfF.</text>
</comment>
<dbReference type="InterPro" id="IPR004358">
    <property type="entry name" value="Sig_transdc_His_kin-like_C"/>
</dbReference>
<dbReference type="InterPro" id="IPR003661">
    <property type="entry name" value="HisK_dim/P_dom"/>
</dbReference>
<dbReference type="PROSITE" id="PS50110">
    <property type="entry name" value="RESPONSE_REGULATORY"/>
    <property type="match status" value="1"/>
</dbReference>
<dbReference type="Gene3D" id="3.40.50.2300">
    <property type="match status" value="1"/>
</dbReference>
<dbReference type="FunFam" id="3.30.565.10:FF:000010">
    <property type="entry name" value="Sensor histidine kinase RcsC"/>
    <property type="match status" value="1"/>
</dbReference>
<dbReference type="InterPro" id="IPR005467">
    <property type="entry name" value="His_kinase_dom"/>
</dbReference>
<evidence type="ECO:0000256" key="8">
    <source>
        <dbReference type="ARBA" id="ARBA00023012"/>
    </source>
</evidence>
<evidence type="ECO:0000256" key="1">
    <source>
        <dbReference type="ARBA" id="ARBA00000085"/>
    </source>
</evidence>
<dbReference type="Pfam" id="PF05228">
    <property type="entry name" value="CHASE4"/>
    <property type="match status" value="1"/>
</dbReference>
<dbReference type="GO" id="GO:0005524">
    <property type="term" value="F:ATP binding"/>
    <property type="evidence" value="ECO:0007669"/>
    <property type="project" value="UniProtKB-KW"/>
</dbReference>
<dbReference type="Proteomes" id="UP000676409">
    <property type="component" value="Chromosome"/>
</dbReference>
<dbReference type="SMART" id="SM00387">
    <property type="entry name" value="HATPase_c"/>
    <property type="match status" value="1"/>
</dbReference>
<dbReference type="RefSeq" id="WP_211935999.1">
    <property type="nucleotide sequence ID" value="NZ_CP073078.1"/>
</dbReference>
<dbReference type="SUPFAM" id="SSF47384">
    <property type="entry name" value="Homodimeric domain of signal transducing histidine kinase"/>
    <property type="match status" value="1"/>
</dbReference>
<dbReference type="CDD" id="cd00082">
    <property type="entry name" value="HisKA"/>
    <property type="match status" value="1"/>
</dbReference>
<keyword evidence="6" id="KW-0418">Kinase</keyword>
<keyword evidence="3 11" id="KW-0597">Phosphoprotein</keyword>
<dbReference type="CDD" id="cd16922">
    <property type="entry name" value="HATPase_EvgS-ArcB-TorS-like"/>
    <property type="match status" value="1"/>
</dbReference>
<dbReference type="CDD" id="cd17546">
    <property type="entry name" value="REC_hyHK_CKI1_RcsC-like"/>
    <property type="match status" value="1"/>
</dbReference>
<dbReference type="Pfam" id="PF00072">
    <property type="entry name" value="Response_reg"/>
    <property type="match status" value="1"/>
</dbReference>
<feature type="modified residue" description="4-aspartylphosphate" evidence="11">
    <location>
        <position position="606"/>
    </location>
</feature>
<evidence type="ECO:0000256" key="11">
    <source>
        <dbReference type="PROSITE-ProRule" id="PRU00169"/>
    </source>
</evidence>
<evidence type="ECO:0000256" key="2">
    <source>
        <dbReference type="ARBA" id="ARBA00012438"/>
    </source>
</evidence>
<evidence type="ECO:0000259" key="13">
    <source>
        <dbReference type="PROSITE" id="PS50109"/>
    </source>
</evidence>
<dbReference type="Pfam" id="PF02518">
    <property type="entry name" value="HATPase_c"/>
    <property type="match status" value="1"/>
</dbReference>
<dbReference type="InterPro" id="IPR036890">
    <property type="entry name" value="HATPase_C_sf"/>
</dbReference>
<name>A0A975FW46_9CAUL</name>
<dbReference type="PANTHER" id="PTHR45339">
    <property type="entry name" value="HYBRID SIGNAL TRANSDUCTION HISTIDINE KINASE J"/>
    <property type="match status" value="1"/>
</dbReference>
<comment type="catalytic activity">
    <reaction evidence="1">
        <text>ATP + protein L-histidine = ADP + protein N-phospho-L-histidine.</text>
        <dbReference type="EC" id="2.7.13.3"/>
    </reaction>
</comment>
<evidence type="ECO:0000313" key="16">
    <source>
        <dbReference type="Proteomes" id="UP000676409"/>
    </source>
</evidence>
<evidence type="ECO:0000256" key="7">
    <source>
        <dbReference type="ARBA" id="ARBA00022840"/>
    </source>
</evidence>
<dbReference type="SMART" id="SM00448">
    <property type="entry name" value="REC"/>
    <property type="match status" value="1"/>
</dbReference>
<dbReference type="PROSITE" id="PS50109">
    <property type="entry name" value="HIS_KIN"/>
    <property type="match status" value="1"/>
</dbReference>
<dbReference type="InterPro" id="IPR007892">
    <property type="entry name" value="CHASE4"/>
</dbReference>
<keyword evidence="12" id="KW-1133">Transmembrane helix</keyword>
<dbReference type="Pfam" id="PF00512">
    <property type="entry name" value="HisKA"/>
    <property type="match status" value="1"/>
</dbReference>
<proteinExistence type="predicted"/>
<dbReference type="Gene3D" id="3.30.565.10">
    <property type="entry name" value="Histidine kinase-like ATPase, C-terminal domain"/>
    <property type="match status" value="1"/>
</dbReference>
<evidence type="ECO:0000256" key="5">
    <source>
        <dbReference type="ARBA" id="ARBA00022741"/>
    </source>
</evidence>
<organism evidence="15 16">
    <name type="scientific">Phenylobacterium montanum</name>
    <dbReference type="NCBI Taxonomy" id="2823693"/>
    <lineage>
        <taxon>Bacteria</taxon>
        <taxon>Pseudomonadati</taxon>
        <taxon>Pseudomonadota</taxon>
        <taxon>Alphaproteobacteria</taxon>
        <taxon>Caulobacterales</taxon>
        <taxon>Caulobacteraceae</taxon>
        <taxon>Phenylobacterium</taxon>
    </lineage>
</organism>
<evidence type="ECO:0000256" key="10">
    <source>
        <dbReference type="ARBA" id="ARBA00068150"/>
    </source>
</evidence>
<evidence type="ECO:0000259" key="14">
    <source>
        <dbReference type="PROSITE" id="PS50110"/>
    </source>
</evidence>
<reference evidence="15" key="1">
    <citation type="submission" date="2021-04" db="EMBL/GenBank/DDBJ databases">
        <title>The complete genome sequence of Caulobacter sp. S6.</title>
        <authorList>
            <person name="Tang Y."/>
            <person name="Ouyang W."/>
            <person name="Liu Q."/>
            <person name="Huang B."/>
            <person name="Guo Z."/>
            <person name="Lei P."/>
        </authorList>
    </citation>
    <scope>NUCLEOTIDE SEQUENCE</scope>
    <source>
        <strain evidence="15">S6</strain>
    </source>
</reference>
<dbReference type="InterPro" id="IPR036097">
    <property type="entry name" value="HisK_dim/P_sf"/>
</dbReference>
<evidence type="ECO:0000256" key="6">
    <source>
        <dbReference type="ARBA" id="ARBA00022777"/>
    </source>
</evidence>
<evidence type="ECO:0000313" key="15">
    <source>
        <dbReference type="EMBL" id="QUD85947.1"/>
    </source>
</evidence>
<dbReference type="Gene3D" id="1.10.287.130">
    <property type="match status" value="1"/>
</dbReference>
<dbReference type="InterPro" id="IPR003594">
    <property type="entry name" value="HATPase_dom"/>
</dbReference>
<gene>
    <name evidence="15" type="ORF">KCG34_12600</name>
</gene>
<dbReference type="PANTHER" id="PTHR45339:SF1">
    <property type="entry name" value="HYBRID SIGNAL TRANSDUCTION HISTIDINE KINASE J"/>
    <property type="match status" value="1"/>
</dbReference>
<dbReference type="AlphaFoldDB" id="A0A975FW46"/>
<evidence type="ECO:0000256" key="4">
    <source>
        <dbReference type="ARBA" id="ARBA00022679"/>
    </source>
</evidence>
<dbReference type="InterPro" id="IPR001789">
    <property type="entry name" value="Sig_transdc_resp-reg_receiver"/>
</dbReference>
<keyword evidence="16" id="KW-1185">Reference proteome</keyword>
<dbReference type="SUPFAM" id="SSF55874">
    <property type="entry name" value="ATPase domain of HSP90 chaperone/DNA topoisomerase II/histidine kinase"/>
    <property type="match status" value="1"/>
</dbReference>
<keyword evidence="7" id="KW-0067">ATP-binding</keyword>
<evidence type="ECO:0000256" key="9">
    <source>
        <dbReference type="ARBA" id="ARBA00064003"/>
    </source>
</evidence>
<dbReference type="EC" id="2.7.13.3" evidence="2"/>
<evidence type="ECO:0000256" key="12">
    <source>
        <dbReference type="SAM" id="Phobius"/>
    </source>
</evidence>
<feature type="domain" description="Histidine kinase" evidence="13">
    <location>
        <begin position="317"/>
        <end position="534"/>
    </location>
</feature>
<keyword evidence="12" id="KW-0472">Membrane</keyword>
<feature type="domain" description="Response regulatory" evidence="14">
    <location>
        <begin position="557"/>
        <end position="676"/>
    </location>
</feature>
<accession>A0A975FW46</accession>
<dbReference type="EMBL" id="CP073078">
    <property type="protein sequence ID" value="QUD85947.1"/>
    <property type="molecule type" value="Genomic_DNA"/>
</dbReference>
<keyword evidence="12" id="KW-0812">Transmembrane</keyword>
<protein>
    <recommendedName>
        <fullName evidence="10">Sensory/regulatory protein RpfC</fullName>
        <ecNumber evidence="2">2.7.13.3</ecNumber>
    </recommendedName>
</protein>